<dbReference type="GO" id="GO:0016020">
    <property type="term" value="C:membrane"/>
    <property type="evidence" value="ECO:0007669"/>
    <property type="project" value="TreeGrafter"/>
</dbReference>
<accession>A0A6L3W1U5</accession>
<sequence length="289" mass="32112">MPTELTYESTLRELATDQGVLRYHEAGDGPPLLMLHGSGPGVTGWRNFRGNLARFAEHFRCLVLEFPGFGVSDPTDEHPMAAASGAAIRFLDGLGLEQVDVIGNSMGGIVGTQMALAHPERVRRLVTIGGIGRNIFSPGPGEGIKLLMEFTDNPTREGLVRWLHSMVFNPAIVTEELIEERWQQATDPDTLASARRMYSTAAMTANFKMQARSPEPPYWAMLHRLKAETLITWGRDDRVSPVDMMLVPMRTIPNVQVNIFPNCGHWVMIEQKAAWESAVLAFLTRKDEA</sequence>
<dbReference type="PANTHER" id="PTHR43798:SF31">
    <property type="entry name" value="AB HYDROLASE SUPERFAMILY PROTEIN YCLE"/>
    <property type="match status" value="1"/>
</dbReference>
<organism evidence="3 4">
    <name type="scientific">Actinomadura montaniterrae</name>
    <dbReference type="NCBI Taxonomy" id="1803903"/>
    <lineage>
        <taxon>Bacteria</taxon>
        <taxon>Bacillati</taxon>
        <taxon>Actinomycetota</taxon>
        <taxon>Actinomycetes</taxon>
        <taxon>Streptosporangiales</taxon>
        <taxon>Thermomonosporaceae</taxon>
        <taxon>Actinomadura</taxon>
    </lineage>
</organism>
<protein>
    <submittedName>
        <fullName evidence="3">Alpha/beta fold hydrolase</fullName>
    </submittedName>
</protein>
<name>A0A6L3W1U5_9ACTN</name>
<dbReference type="InterPro" id="IPR000639">
    <property type="entry name" value="Epox_hydrolase-like"/>
</dbReference>
<evidence type="ECO:0000259" key="2">
    <source>
        <dbReference type="Pfam" id="PF00561"/>
    </source>
</evidence>
<dbReference type="Pfam" id="PF00561">
    <property type="entry name" value="Abhydrolase_1"/>
    <property type="match status" value="1"/>
</dbReference>
<dbReference type="SUPFAM" id="SSF53474">
    <property type="entry name" value="alpha/beta-Hydrolases"/>
    <property type="match status" value="1"/>
</dbReference>
<feature type="domain" description="AB hydrolase-1" evidence="2">
    <location>
        <begin position="30"/>
        <end position="270"/>
    </location>
</feature>
<proteinExistence type="predicted"/>
<dbReference type="EMBL" id="WBMR01000038">
    <property type="protein sequence ID" value="KAB2381330.1"/>
    <property type="molecule type" value="Genomic_DNA"/>
</dbReference>
<dbReference type="InterPro" id="IPR050266">
    <property type="entry name" value="AB_hydrolase_sf"/>
</dbReference>
<dbReference type="AlphaFoldDB" id="A0A6L3W1U5"/>
<evidence type="ECO:0000313" key="3">
    <source>
        <dbReference type="EMBL" id="KAB2381330.1"/>
    </source>
</evidence>
<dbReference type="Gene3D" id="3.40.50.1820">
    <property type="entry name" value="alpha/beta hydrolase"/>
    <property type="match status" value="1"/>
</dbReference>
<dbReference type="OrthoDB" id="9801162at2"/>
<dbReference type="InterPro" id="IPR000073">
    <property type="entry name" value="AB_hydrolase_1"/>
</dbReference>
<evidence type="ECO:0000256" key="1">
    <source>
        <dbReference type="ARBA" id="ARBA00022801"/>
    </source>
</evidence>
<dbReference type="PRINTS" id="PR00412">
    <property type="entry name" value="EPOXHYDRLASE"/>
</dbReference>
<dbReference type="PRINTS" id="PR00111">
    <property type="entry name" value="ABHYDROLASE"/>
</dbReference>
<reference evidence="3 4" key="1">
    <citation type="submission" date="2019-09" db="EMBL/GenBank/DDBJ databases">
        <title>Actinomadura physcomitrii sp. nov., a novel actinomycete isolated from moss [Physcomitrium sphaericum (Ludw) Fuernr].</title>
        <authorList>
            <person name="Liu C."/>
            <person name="Zhuang X."/>
        </authorList>
    </citation>
    <scope>NUCLEOTIDE SEQUENCE [LARGE SCALE GENOMIC DNA]</scope>
    <source>
        <strain evidence="3 4">CYP1-1B</strain>
    </source>
</reference>
<comment type="caution">
    <text evidence="3">The sequence shown here is derived from an EMBL/GenBank/DDBJ whole genome shotgun (WGS) entry which is preliminary data.</text>
</comment>
<dbReference type="PANTHER" id="PTHR43798">
    <property type="entry name" value="MONOACYLGLYCEROL LIPASE"/>
    <property type="match status" value="1"/>
</dbReference>
<keyword evidence="4" id="KW-1185">Reference proteome</keyword>
<dbReference type="GO" id="GO:0016787">
    <property type="term" value="F:hydrolase activity"/>
    <property type="evidence" value="ECO:0007669"/>
    <property type="project" value="UniProtKB-KW"/>
</dbReference>
<keyword evidence="1 3" id="KW-0378">Hydrolase</keyword>
<dbReference type="RefSeq" id="WP_151540856.1">
    <property type="nucleotide sequence ID" value="NZ_WBMR01000038.1"/>
</dbReference>
<dbReference type="Proteomes" id="UP000483004">
    <property type="component" value="Unassembled WGS sequence"/>
</dbReference>
<evidence type="ECO:0000313" key="4">
    <source>
        <dbReference type="Proteomes" id="UP000483004"/>
    </source>
</evidence>
<dbReference type="InterPro" id="IPR029058">
    <property type="entry name" value="AB_hydrolase_fold"/>
</dbReference>
<gene>
    <name evidence="3" type="ORF">F9B16_15945</name>
</gene>